<protein>
    <submittedName>
        <fullName evidence="5">Unannotated protein</fullName>
    </submittedName>
</protein>
<feature type="domain" description="DhaL" evidence="3">
    <location>
        <begin position="7"/>
        <end position="209"/>
    </location>
</feature>
<organism evidence="5">
    <name type="scientific">freshwater metagenome</name>
    <dbReference type="NCBI Taxonomy" id="449393"/>
    <lineage>
        <taxon>unclassified sequences</taxon>
        <taxon>metagenomes</taxon>
        <taxon>ecological metagenomes</taxon>
    </lineage>
</organism>
<gene>
    <name evidence="4" type="ORF">UFOPK3181_00286</name>
    <name evidence="5" type="ORF">UFOPK3520_00286</name>
</gene>
<dbReference type="EMBL" id="CAFBSF010000010">
    <property type="protein sequence ID" value="CAB5239581.1"/>
    <property type="molecule type" value="Genomic_DNA"/>
</dbReference>
<keyword evidence="2" id="KW-0418">Kinase</keyword>
<dbReference type="PANTHER" id="PTHR28629:SF4">
    <property type="entry name" value="TRIOKINASE_FMN CYCLASE"/>
    <property type="match status" value="1"/>
</dbReference>
<evidence type="ECO:0000313" key="5">
    <source>
        <dbReference type="EMBL" id="CAB5239581.1"/>
    </source>
</evidence>
<evidence type="ECO:0000259" key="3">
    <source>
        <dbReference type="PROSITE" id="PS51480"/>
    </source>
</evidence>
<dbReference type="AlphaFoldDB" id="A0A6J7XS89"/>
<dbReference type="SMART" id="SM01120">
    <property type="entry name" value="Dak2"/>
    <property type="match status" value="1"/>
</dbReference>
<dbReference type="InterPro" id="IPR012737">
    <property type="entry name" value="DhaK_L_YcgS"/>
</dbReference>
<proteinExistence type="predicted"/>
<reference evidence="5" key="1">
    <citation type="submission" date="2020-05" db="EMBL/GenBank/DDBJ databases">
        <authorList>
            <person name="Chiriac C."/>
            <person name="Salcher M."/>
            <person name="Ghai R."/>
            <person name="Kavagutti S V."/>
        </authorList>
    </citation>
    <scope>NUCLEOTIDE SEQUENCE</scope>
</reference>
<sequence length="214" mass="22218">MKPINGHVIAQTLIHVAKKVEENKDYLCELDGEVGDGDHGVSMTIGMRAVARAMKGFDESVAPSEVFQTAAEAYADDVGATIGPLYEAAFAAAATSAANKDNLNNISDWAELYEAMAISIQLLGKAELGDKTMLDSFFPAVDHIKSLSTKGGSLSDALHSTAKAALDAAIATKDLIPKKGRAARLGERAIGFQDAGATSLAIILQAIADGVDGA</sequence>
<keyword evidence="1" id="KW-0808">Transferase</keyword>
<accession>A0A6J7XS89</accession>
<evidence type="ECO:0000256" key="1">
    <source>
        <dbReference type="ARBA" id="ARBA00022679"/>
    </source>
</evidence>
<dbReference type="GO" id="GO:0004371">
    <property type="term" value="F:glycerone kinase activity"/>
    <property type="evidence" value="ECO:0007669"/>
    <property type="project" value="InterPro"/>
</dbReference>
<dbReference type="PANTHER" id="PTHR28629">
    <property type="entry name" value="TRIOKINASE/FMN CYCLASE"/>
    <property type="match status" value="1"/>
</dbReference>
<dbReference type="FunFam" id="1.25.40.340:FF:000002">
    <property type="entry name" value="Dihydroxyacetone kinase, L subunit"/>
    <property type="match status" value="1"/>
</dbReference>
<dbReference type="PROSITE" id="PS51480">
    <property type="entry name" value="DHAL"/>
    <property type="match status" value="1"/>
</dbReference>
<evidence type="ECO:0000313" key="4">
    <source>
        <dbReference type="EMBL" id="CAB4822221.1"/>
    </source>
</evidence>
<evidence type="ECO:0000256" key="2">
    <source>
        <dbReference type="ARBA" id="ARBA00022777"/>
    </source>
</evidence>
<dbReference type="Pfam" id="PF02734">
    <property type="entry name" value="Dak2"/>
    <property type="match status" value="1"/>
</dbReference>
<dbReference type="InterPro" id="IPR036117">
    <property type="entry name" value="DhaL_dom_sf"/>
</dbReference>
<dbReference type="NCBIfam" id="TIGR02365">
    <property type="entry name" value="dha_L_ycgS"/>
    <property type="match status" value="1"/>
</dbReference>
<dbReference type="SUPFAM" id="SSF101473">
    <property type="entry name" value="DhaL-like"/>
    <property type="match status" value="1"/>
</dbReference>
<dbReference type="GO" id="GO:0019563">
    <property type="term" value="P:glycerol catabolic process"/>
    <property type="evidence" value="ECO:0007669"/>
    <property type="project" value="TreeGrafter"/>
</dbReference>
<dbReference type="InterPro" id="IPR004007">
    <property type="entry name" value="DhaL_dom"/>
</dbReference>
<dbReference type="EMBL" id="CAFABG010000011">
    <property type="protein sequence ID" value="CAB4822221.1"/>
    <property type="molecule type" value="Genomic_DNA"/>
</dbReference>
<name>A0A6J7XS89_9ZZZZ</name>
<dbReference type="GO" id="GO:0005829">
    <property type="term" value="C:cytosol"/>
    <property type="evidence" value="ECO:0007669"/>
    <property type="project" value="TreeGrafter"/>
</dbReference>
<dbReference type="Gene3D" id="1.25.40.340">
    <property type="match status" value="1"/>
</dbReference>
<dbReference type="InterPro" id="IPR050861">
    <property type="entry name" value="Dihydroxyacetone_Kinase"/>
</dbReference>